<evidence type="ECO:0000256" key="4">
    <source>
        <dbReference type="ARBA" id="ARBA00022679"/>
    </source>
</evidence>
<dbReference type="NCBIfam" id="NF004790">
    <property type="entry name" value="PRK06136.1"/>
    <property type="match status" value="1"/>
</dbReference>
<dbReference type="AlphaFoldDB" id="A0A0E3H9L1"/>
<proteinExistence type="inferred from homology"/>
<dbReference type="CDD" id="cd11642">
    <property type="entry name" value="SUMT"/>
    <property type="match status" value="1"/>
</dbReference>
<dbReference type="EMBL" id="CP009501">
    <property type="protein sequence ID" value="AKB14294.1"/>
    <property type="molecule type" value="Genomic_DNA"/>
</dbReference>
<feature type="domain" description="Tetrapyrrole methylase" evidence="8">
    <location>
        <begin position="7"/>
        <end position="219"/>
    </location>
</feature>
<sequence>MSGKYGKVYLVGSGPGDPELLTLKARRLIDSAEVIIYDQLPGKAILDSMPASAEKIDVGKYAGNHTMTQAEINELLVKKAKEGKMVVRLKGGDPYVFGRGGEEAEVLVSEGIEFEVVPGITSAIAVPAYAGIPVTHRESTSMVTFITGHEDPTKPESCLDWETLAKFGGTIVILMGVKMLERNANELMKHGKDPNTPVAVIEKGTRPDQRVTVGTLANIAELAKEREVKAPAITVIGDVVRLHAILGEQRTGTEF</sequence>
<dbReference type="PROSITE" id="PS00839">
    <property type="entry name" value="SUMT_1"/>
    <property type="match status" value="1"/>
</dbReference>
<name>A0A0E3H9L1_METTT</name>
<dbReference type="STRING" id="523844.MSTHT_2536"/>
<dbReference type="FunFam" id="3.40.1010.10:FF:000001">
    <property type="entry name" value="Siroheme synthase"/>
    <property type="match status" value="1"/>
</dbReference>
<dbReference type="InterPro" id="IPR014777">
    <property type="entry name" value="4pyrrole_Mease_sub1"/>
</dbReference>
<dbReference type="Proteomes" id="UP000066529">
    <property type="component" value="Chromosome"/>
</dbReference>
<keyword evidence="4 7" id="KW-0808">Transferase</keyword>
<dbReference type="OrthoDB" id="24444at2157"/>
<dbReference type="FunFam" id="3.30.950.10:FF:000001">
    <property type="entry name" value="Siroheme synthase"/>
    <property type="match status" value="1"/>
</dbReference>
<dbReference type="SUPFAM" id="SSF53790">
    <property type="entry name" value="Tetrapyrrole methylase"/>
    <property type="match status" value="1"/>
</dbReference>
<evidence type="ECO:0000256" key="7">
    <source>
        <dbReference type="RuleBase" id="RU003960"/>
    </source>
</evidence>
<gene>
    <name evidence="9" type="ORF">MSTHT_2536</name>
</gene>
<evidence type="ECO:0000256" key="2">
    <source>
        <dbReference type="ARBA" id="ARBA00012162"/>
    </source>
</evidence>
<dbReference type="InterPro" id="IPR014776">
    <property type="entry name" value="4pyrrole_Mease_sub2"/>
</dbReference>
<comment type="similarity">
    <text evidence="7">Belongs to the precorrin methyltransferase family.</text>
</comment>
<keyword evidence="3 7" id="KW-0489">Methyltransferase</keyword>
<keyword evidence="6" id="KW-0627">Porphyrin biosynthesis</keyword>
<dbReference type="InterPro" id="IPR006366">
    <property type="entry name" value="CobA/CysG_C"/>
</dbReference>
<dbReference type="GO" id="GO:0004851">
    <property type="term" value="F:uroporphyrin-III C-methyltransferase activity"/>
    <property type="evidence" value="ECO:0007669"/>
    <property type="project" value="UniProtKB-EC"/>
</dbReference>
<dbReference type="EC" id="2.1.1.107" evidence="2"/>
<evidence type="ECO:0000313" key="9">
    <source>
        <dbReference type="EMBL" id="AKB14294.1"/>
    </source>
</evidence>
<dbReference type="RefSeq" id="WP_048168219.1">
    <property type="nucleotide sequence ID" value="NZ_CP009501.1"/>
</dbReference>
<dbReference type="KEGG" id="mthr:MSTHT_2536"/>
<reference evidence="9 10" key="1">
    <citation type="submission" date="2014-07" db="EMBL/GenBank/DDBJ databases">
        <title>Methanogenic archaea and the global carbon cycle.</title>
        <authorList>
            <person name="Henriksen J.R."/>
            <person name="Luke J."/>
            <person name="Reinhart S."/>
            <person name="Benedict M.N."/>
            <person name="Youngblut N.D."/>
            <person name="Metcalf M.E."/>
            <person name="Whitaker R.J."/>
            <person name="Metcalf W.W."/>
        </authorList>
    </citation>
    <scope>NUCLEOTIDE SEQUENCE [LARGE SCALE GENOMIC DNA]</scope>
    <source>
        <strain evidence="10">ATCC 43570 / DSM 1825 / OCM 12 / VKM B-1830 / TM-1</strain>
    </source>
</reference>
<evidence type="ECO:0000256" key="3">
    <source>
        <dbReference type="ARBA" id="ARBA00022603"/>
    </source>
</evidence>
<evidence type="ECO:0000313" key="10">
    <source>
        <dbReference type="Proteomes" id="UP000066529"/>
    </source>
</evidence>
<dbReference type="GeneID" id="24849556"/>
<dbReference type="PANTHER" id="PTHR45790:SF3">
    <property type="entry name" value="S-ADENOSYL-L-METHIONINE-DEPENDENT UROPORPHYRINOGEN III METHYLTRANSFERASE, CHLOROPLASTIC"/>
    <property type="match status" value="1"/>
</dbReference>
<evidence type="ECO:0000256" key="1">
    <source>
        <dbReference type="ARBA" id="ARBA00011738"/>
    </source>
</evidence>
<keyword evidence="5" id="KW-0949">S-adenosyl-L-methionine</keyword>
<comment type="subunit">
    <text evidence="1">Homodimer.</text>
</comment>
<protein>
    <recommendedName>
        <fullName evidence="2">uroporphyrinogen-III C-methyltransferase</fullName>
        <ecNumber evidence="2">2.1.1.107</ecNumber>
    </recommendedName>
</protein>
<dbReference type="Gene3D" id="3.30.950.10">
    <property type="entry name" value="Methyltransferase, Cobalt-precorrin-4 Transmethylase, Domain 2"/>
    <property type="match status" value="1"/>
</dbReference>
<dbReference type="InterPro" id="IPR050161">
    <property type="entry name" value="Siro_Cobalamin_biosynth"/>
</dbReference>
<dbReference type="PROSITE" id="PS00840">
    <property type="entry name" value="SUMT_2"/>
    <property type="match status" value="1"/>
</dbReference>
<dbReference type="PATRIC" id="fig|523844.20.peg.3090"/>
<dbReference type="Pfam" id="PF00590">
    <property type="entry name" value="TP_methylase"/>
    <property type="match status" value="1"/>
</dbReference>
<evidence type="ECO:0000256" key="6">
    <source>
        <dbReference type="ARBA" id="ARBA00023244"/>
    </source>
</evidence>
<dbReference type="GO" id="GO:0019354">
    <property type="term" value="P:siroheme biosynthetic process"/>
    <property type="evidence" value="ECO:0007669"/>
    <property type="project" value="InterPro"/>
</dbReference>
<dbReference type="InterPro" id="IPR000878">
    <property type="entry name" value="4pyrrol_Mease"/>
</dbReference>
<evidence type="ECO:0000256" key="5">
    <source>
        <dbReference type="ARBA" id="ARBA00022691"/>
    </source>
</evidence>
<dbReference type="GO" id="GO:0032259">
    <property type="term" value="P:methylation"/>
    <property type="evidence" value="ECO:0007669"/>
    <property type="project" value="UniProtKB-KW"/>
</dbReference>
<dbReference type="Gene3D" id="3.40.1010.10">
    <property type="entry name" value="Cobalt-precorrin-4 Transmethylase, Domain 1"/>
    <property type="match status" value="1"/>
</dbReference>
<dbReference type="PANTHER" id="PTHR45790">
    <property type="entry name" value="SIROHEME SYNTHASE-RELATED"/>
    <property type="match status" value="1"/>
</dbReference>
<accession>A0A0E3H9L1</accession>
<dbReference type="InterPro" id="IPR035996">
    <property type="entry name" value="4pyrrol_Methylase_sf"/>
</dbReference>
<dbReference type="InterPro" id="IPR003043">
    <property type="entry name" value="Uropor_MeTrfase_CS"/>
</dbReference>
<evidence type="ECO:0000259" key="8">
    <source>
        <dbReference type="Pfam" id="PF00590"/>
    </source>
</evidence>
<organism evidence="9 10">
    <name type="scientific">Methanosarcina thermophila (strain ATCC 43570 / DSM 1825 / OCM 12 / VKM B-1830 / TM-1)</name>
    <dbReference type="NCBI Taxonomy" id="523844"/>
    <lineage>
        <taxon>Archaea</taxon>
        <taxon>Methanobacteriati</taxon>
        <taxon>Methanobacteriota</taxon>
        <taxon>Stenosarchaea group</taxon>
        <taxon>Methanomicrobia</taxon>
        <taxon>Methanosarcinales</taxon>
        <taxon>Methanosarcinaceae</taxon>
        <taxon>Methanosarcina</taxon>
    </lineage>
</organism>
<dbReference type="NCBIfam" id="TIGR01469">
    <property type="entry name" value="cobA_cysG_Cterm"/>
    <property type="match status" value="1"/>
</dbReference>
<dbReference type="HOGENOM" id="CLU_011276_7_0_2"/>